<dbReference type="AlphaFoldDB" id="A0A1T5LTY9"/>
<organism evidence="1 2">
    <name type="scientific">Ohtaekwangia koreensis</name>
    <dbReference type="NCBI Taxonomy" id="688867"/>
    <lineage>
        <taxon>Bacteria</taxon>
        <taxon>Pseudomonadati</taxon>
        <taxon>Bacteroidota</taxon>
        <taxon>Cytophagia</taxon>
        <taxon>Cytophagales</taxon>
        <taxon>Fulvivirgaceae</taxon>
        <taxon>Ohtaekwangia</taxon>
    </lineage>
</organism>
<accession>A0A1T5LTY9</accession>
<evidence type="ECO:0000313" key="1">
    <source>
        <dbReference type="EMBL" id="SKC79028.1"/>
    </source>
</evidence>
<dbReference type="OrthoDB" id="1363969at2"/>
<keyword evidence="2" id="KW-1185">Reference proteome</keyword>
<protein>
    <submittedName>
        <fullName evidence="1">Uncharacterized protein</fullName>
    </submittedName>
</protein>
<evidence type="ECO:0000313" key="2">
    <source>
        <dbReference type="Proteomes" id="UP000190961"/>
    </source>
</evidence>
<dbReference type="EMBL" id="FUZU01000002">
    <property type="protein sequence ID" value="SKC79028.1"/>
    <property type="molecule type" value="Genomic_DNA"/>
</dbReference>
<sequence>MKEISIVIENCEKDLDATDFDLLCVEKIEHIDKVTNCSLATITLDNGKKDLRVKFEWKEDSGIEESDFLYIPETATLFFRSQNQWGAIDIENKTLKRHESSMWEPFIHNRGDYILIEDDLKAESTKLNGDKIDSVPIDPPTESKEFKDWIEYNSPVYGRQVLKIK</sequence>
<name>A0A1T5LTY9_9BACT</name>
<reference evidence="1 2" key="1">
    <citation type="submission" date="2017-02" db="EMBL/GenBank/DDBJ databases">
        <authorList>
            <person name="Peterson S.W."/>
        </authorList>
    </citation>
    <scope>NUCLEOTIDE SEQUENCE [LARGE SCALE GENOMIC DNA]</scope>
    <source>
        <strain evidence="1 2">DSM 25262</strain>
    </source>
</reference>
<gene>
    <name evidence="1" type="ORF">SAMN05660236_3858</name>
</gene>
<dbReference type="RefSeq" id="WP_079688363.1">
    <property type="nucleotide sequence ID" value="NZ_FUZU01000002.1"/>
</dbReference>
<dbReference type="Proteomes" id="UP000190961">
    <property type="component" value="Unassembled WGS sequence"/>
</dbReference>
<proteinExistence type="predicted"/>